<evidence type="ECO:0000256" key="1">
    <source>
        <dbReference type="SAM" id="MobiDB-lite"/>
    </source>
</evidence>
<name>A0A1S3Y2C5_TOBAC</name>
<dbReference type="KEGG" id="nta:107771443"/>
<feature type="compositionally biased region" description="Polar residues" evidence="1">
    <location>
        <begin position="76"/>
        <end position="85"/>
    </location>
</feature>
<dbReference type="PaxDb" id="4097-A0A1S3Y2C5"/>
<feature type="region of interest" description="Disordered" evidence="1">
    <location>
        <begin position="1"/>
        <end position="33"/>
    </location>
</feature>
<reference evidence="2" key="1">
    <citation type="submission" date="2025-08" db="UniProtKB">
        <authorList>
            <consortium name="RefSeq"/>
        </authorList>
    </citation>
    <scope>IDENTIFICATION</scope>
</reference>
<dbReference type="AlphaFoldDB" id="A0A1S3Y2C5"/>
<feature type="region of interest" description="Disordered" evidence="1">
    <location>
        <begin position="68"/>
        <end position="113"/>
    </location>
</feature>
<protein>
    <submittedName>
        <fullName evidence="2">Uncharacterized protein</fullName>
    </submittedName>
</protein>
<dbReference type="OrthoDB" id="1243266at2759"/>
<organism evidence="2">
    <name type="scientific">Nicotiana tabacum</name>
    <name type="common">Common tobacco</name>
    <dbReference type="NCBI Taxonomy" id="4097"/>
    <lineage>
        <taxon>Eukaryota</taxon>
        <taxon>Viridiplantae</taxon>
        <taxon>Streptophyta</taxon>
        <taxon>Embryophyta</taxon>
        <taxon>Tracheophyta</taxon>
        <taxon>Spermatophyta</taxon>
        <taxon>Magnoliopsida</taxon>
        <taxon>eudicotyledons</taxon>
        <taxon>Gunneridae</taxon>
        <taxon>Pentapetalae</taxon>
        <taxon>asterids</taxon>
        <taxon>lamiids</taxon>
        <taxon>Solanales</taxon>
        <taxon>Solanaceae</taxon>
        <taxon>Nicotianoideae</taxon>
        <taxon>Nicotianeae</taxon>
        <taxon>Nicotiana</taxon>
    </lineage>
</organism>
<sequence>MEENSSVNQEASPDNADSTMTGRESTGNTHYYVEISMEPQEKKAIENMLSIAGEGVYVEEEPQAIIDGRELVPFETSAQDDTNVVPNDGPDPSTEDPGQGSSPQVSIDPASSPHFYDEPLFMVVREMWCDSEEDLEDLVIASFIRARSKLFATPEPTPKRPTIRFQKKEALESALKKINGVKEGESW</sequence>
<accession>A0A1S3Y2C5</accession>
<feature type="compositionally biased region" description="Polar residues" evidence="1">
    <location>
        <begin position="1"/>
        <end position="29"/>
    </location>
</feature>
<evidence type="ECO:0000313" key="2">
    <source>
        <dbReference type="RefSeq" id="XP_016446289.1"/>
    </source>
</evidence>
<proteinExistence type="predicted"/>
<dbReference type="RefSeq" id="XP_016446289.1">
    <property type="nucleotide sequence ID" value="XM_016590803.1"/>
</dbReference>
<gene>
    <name evidence="2" type="primary">LOC107771443</name>
</gene>